<keyword evidence="5" id="KW-0813">Transport</keyword>
<evidence type="ECO:0000256" key="9">
    <source>
        <dbReference type="ARBA" id="ARBA00022989"/>
    </source>
</evidence>
<feature type="transmembrane region" description="Helical" evidence="13">
    <location>
        <begin position="258"/>
        <end position="280"/>
    </location>
</feature>
<dbReference type="GO" id="GO:0015297">
    <property type="term" value="F:antiporter activity"/>
    <property type="evidence" value="ECO:0007669"/>
    <property type="project" value="UniProtKB-KW"/>
</dbReference>
<keyword evidence="8 13" id="KW-0812">Transmembrane</keyword>
<name>A0A1I0YLX5_SELRU</name>
<feature type="transmembrane region" description="Helical" evidence="13">
    <location>
        <begin position="162"/>
        <end position="185"/>
    </location>
</feature>
<keyword evidence="9 13" id="KW-1133">Transmembrane helix</keyword>
<feature type="transmembrane region" description="Helical" evidence="13">
    <location>
        <begin position="129"/>
        <end position="150"/>
    </location>
</feature>
<keyword evidence="6" id="KW-0050">Antiport</keyword>
<gene>
    <name evidence="14" type="ORF">SAMN05216587_1166</name>
</gene>
<feature type="transmembrane region" description="Helical" evidence="13">
    <location>
        <begin position="345"/>
        <end position="366"/>
    </location>
</feature>
<reference evidence="14 15" key="1">
    <citation type="submission" date="2016-10" db="EMBL/GenBank/DDBJ databases">
        <authorList>
            <person name="de Groot N.N."/>
        </authorList>
    </citation>
    <scope>NUCLEOTIDE SEQUENCE [LARGE SCALE GENOMIC DNA]</scope>
    <source>
        <strain evidence="14 15">L14</strain>
    </source>
</reference>
<feature type="transmembrane region" description="Helical" evidence="13">
    <location>
        <begin position="191"/>
        <end position="215"/>
    </location>
</feature>
<feature type="transmembrane region" description="Helical" evidence="13">
    <location>
        <begin position="419"/>
        <end position="439"/>
    </location>
</feature>
<dbReference type="RefSeq" id="WP_074817376.1">
    <property type="nucleotide sequence ID" value="NZ_FOJX01000016.1"/>
</dbReference>
<dbReference type="PANTHER" id="PTHR43298:SF2">
    <property type="entry name" value="FMN_FAD EXPORTER YEEO-RELATED"/>
    <property type="match status" value="1"/>
</dbReference>
<dbReference type="CDD" id="cd13131">
    <property type="entry name" value="MATE_NorM_like"/>
    <property type="match status" value="1"/>
</dbReference>
<evidence type="ECO:0000256" key="3">
    <source>
        <dbReference type="ARBA" id="ARBA00010199"/>
    </source>
</evidence>
<evidence type="ECO:0000256" key="2">
    <source>
        <dbReference type="ARBA" id="ARBA00004651"/>
    </source>
</evidence>
<dbReference type="AlphaFoldDB" id="A0A1I0YLX5"/>
<keyword evidence="10" id="KW-0406">Ion transport</keyword>
<evidence type="ECO:0000256" key="6">
    <source>
        <dbReference type="ARBA" id="ARBA00022449"/>
    </source>
</evidence>
<dbReference type="Pfam" id="PF01554">
    <property type="entry name" value="MatE"/>
    <property type="match status" value="2"/>
</dbReference>
<dbReference type="GO" id="GO:0042910">
    <property type="term" value="F:xenobiotic transmembrane transporter activity"/>
    <property type="evidence" value="ECO:0007669"/>
    <property type="project" value="InterPro"/>
</dbReference>
<evidence type="ECO:0000256" key="5">
    <source>
        <dbReference type="ARBA" id="ARBA00022448"/>
    </source>
</evidence>
<dbReference type="InterPro" id="IPR002528">
    <property type="entry name" value="MATE_fam"/>
</dbReference>
<organism evidence="14 15">
    <name type="scientific">Selenomonas ruminantium</name>
    <dbReference type="NCBI Taxonomy" id="971"/>
    <lineage>
        <taxon>Bacteria</taxon>
        <taxon>Bacillati</taxon>
        <taxon>Bacillota</taxon>
        <taxon>Negativicutes</taxon>
        <taxon>Selenomonadales</taxon>
        <taxon>Selenomonadaceae</taxon>
        <taxon>Selenomonas</taxon>
    </lineage>
</organism>
<dbReference type="NCBIfam" id="TIGR00797">
    <property type="entry name" value="matE"/>
    <property type="match status" value="1"/>
</dbReference>
<feature type="transmembrane region" description="Helical" evidence="13">
    <location>
        <begin position="286"/>
        <end position="308"/>
    </location>
</feature>
<evidence type="ECO:0000313" key="15">
    <source>
        <dbReference type="Proteomes" id="UP000183843"/>
    </source>
</evidence>
<evidence type="ECO:0000256" key="7">
    <source>
        <dbReference type="ARBA" id="ARBA00022475"/>
    </source>
</evidence>
<keyword evidence="7" id="KW-1003">Cell membrane</keyword>
<evidence type="ECO:0000256" key="8">
    <source>
        <dbReference type="ARBA" id="ARBA00022692"/>
    </source>
</evidence>
<protein>
    <recommendedName>
        <fullName evidence="4">Probable multidrug resistance protein NorM</fullName>
    </recommendedName>
    <alternativeName>
        <fullName evidence="12">Multidrug-efflux transporter</fullName>
    </alternativeName>
</protein>
<feature type="transmembrane region" description="Helical" evidence="13">
    <location>
        <begin position="387"/>
        <end position="407"/>
    </location>
</feature>
<evidence type="ECO:0000256" key="12">
    <source>
        <dbReference type="ARBA" id="ARBA00031636"/>
    </source>
</evidence>
<dbReference type="EMBL" id="FOJX01000016">
    <property type="protein sequence ID" value="SFB14334.1"/>
    <property type="molecule type" value="Genomic_DNA"/>
</dbReference>
<comment type="similarity">
    <text evidence="3">Belongs to the multi antimicrobial extrusion (MATE) (TC 2.A.66.1) family.</text>
</comment>
<sequence length="451" mass="49547">MKQTFGYKAKARQFFVVLLPIFITQLSLMATGFFNTVMAGHISQQDLAGVAVGVNLFMPFFGSFLGIISGLTPTISQLYGAGKQEKIGFIVKQGFYWAFALGVGFVSLGWLAVPYILPLLNLEPKVEYITSHYLMFLSLGIIPIFISSVLRNFIDAHGYSRLTMCVTMCTVPTNITLNYIFMYGLFGLPAFGGIGAGIGSAVTLTLNLVLNIIVVSRMHPFKDYHVFRHLPGIHLAEWKKQLGVGIPIGATMFCEQSIFGAVGLFMTAYGTAIVAAHQAAMNFTTIVYMVPLAVSMTLTILVGYEVGAKRLADARQYIKLSRYLTFFSVGTLALLLTQFRDEIAALYTSSTEVQPILAGFLIYAVFMQFADSINAPLQGALRGFKDVHVTFMLAVLSFWIIGLPMGWGLAKYTDMGPYGYWIGLIAGIVIGAVCLEVRLRQVQRKFAQLFG</sequence>
<feature type="transmembrane region" description="Helical" evidence="13">
    <location>
        <begin position="54"/>
        <end position="75"/>
    </location>
</feature>
<dbReference type="InterPro" id="IPR050222">
    <property type="entry name" value="MATE_MdtK"/>
</dbReference>
<dbReference type="GO" id="GO:0005886">
    <property type="term" value="C:plasma membrane"/>
    <property type="evidence" value="ECO:0007669"/>
    <property type="project" value="UniProtKB-SubCell"/>
</dbReference>
<accession>A0A1I0YLX5</accession>
<feature type="transmembrane region" description="Helical" evidence="13">
    <location>
        <begin position="320"/>
        <end position="339"/>
    </location>
</feature>
<dbReference type="Proteomes" id="UP000183843">
    <property type="component" value="Unassembled WGS sequence"/>
</dbReference>
<dbReference type="PIRSF" id="PIRSF006603">
    <property type="entry name" value="DinF"/>
    <property type="match status" value="1"/>
</dbReference>
<evidence type="ECO:0000256" key="11">
    <source>
        <dbReference type="ARBA" id="ARBA00023136"/>
    </source>
</evidence>
<proteinExistence type="inferred from homology"/>
<evidence type="ECO:0000256" key="1">
    <source>
        <dbReference type="ARBA" id="ARBA00003408"/>
    </source>
</evidence>
<dbReference type="GO" id="GO:0006811">
    <property type="term" value="P:monoatomic ion transport"/>
    <property type="evidence" value="ECO:0007669"/>
    <property type="project" value="UniProtKB-KW"/>
</dbReference>
<comment type="function">
    <text evidence="1">Multidrug efflux pump.</text>
</comment>
<evidence type="ECO:0000256" key="10">
    <source>
        <dbReference type="ARBA" id="ARBA00023065"/>
    </source>
</evidence>
<evidence type="ECO:0000256" key="13">
    <source>
        <dbReference type="SAM" id="Phobius"/>
    </source>
</evidence>
<evidence type="ECO:0000313" key="14">
    <source>
        <dbReference type="EMBL" id="SFB14334.1"/>
    </source>
</evidence>
<dbReference type="PANTHER" id="PTHR43298">
    <property type="entry name" value="MULTIDRUG RESISTANCE PROTEIN NORM-RELATED"/>
    <property type="match status" value="1"/>
</dbReference>
<feature type="transmembrane region" description="Helical" evidence="13">
    <location>
        <begin position="95"/>
        <end position="117"/>
    </location>
</feature>
<feature type="transmembrane region" description="Helical" evidence="13">
    <location>
        <begin position="12"/>
        <end position="34"/>
    </location>
</feature>
<dbReference type="InterPro" id="IPR048279">
    <property type="entry name" value="MdtK-like"/>
</dbReference>
<keyword evidence="11 13" id="KW-0472">Membrane</keyword>
<evidence type="ECO:0000256" key="4">
    <source>
        <dbReference type="ARBA" id="ARBA00020268"/>
    </source>
</evidence>
<comment type="subcellular location">
    <subcellularLocation>
        <location evidence="2">Cell membrane</location>
        <topology evidence="2">Multi-pass membrane protein</topology>
    </subcellularLocation>
</comment>